<dbReference type="Proteomes" id="UP000204221">
    <property type="component" value="Chromosome"/>
</dbReference>
<dbReference type="OrthoDB" id="3694201at2"/>
<dbReference type="AlphaFoldDB" id="A0A221W197"/>
<organism evidence="1 2">
    <name type="scientific">Actinoalloteichus hoggarensis</name>
    <dbReference type="NCBI Taxonomy" id="1470176"/>
    <lineage>
        <taxon>Bacteria</taxon>
        <taxon>Bacillati</taxon>
        <taxon>Actinomycetota</taxon>
        <taxon>Actinomycetes</taxon>
        <taxon>Pseudonocardiales</taxon>
        <taxon>Pseudonocardiaceae</taxon>
        <taxon>Actinoalloteichus</taxon>
    </lineage>
</organism>
<proteinExistence type="predicted"/>
<protein>
    <submittedName>
        <fullName evidence="1">Uncharacterized protein</fullName>
    </submittedName>
</protein>
<name>A0A221W197_9PSEU</name>
<dbReference type="EMBL" id="CP022521">
    <property type="protein sequence ID" value="ASO19542.1"/>
    <property type="molecule type" value="Genomic_DNA"/>
</dbReference>
<dbReference type="KEGG" id="ahg:AHOG_09490"/>
<reference evidence="1 2" key="1">
    <citation type="submission" date="2017-07" db="EMBL/GenBank/DDBJ databases">
        <title>Complete genome sequence of Actinoalloteichus hoggarensis DSM 45943, type strain of Actinoalloteichus hoggarensis.</title>
        <authorList>
            <person name="Ruckert C."/>
            <person name="Nouioui I."/>
            <person name="Willmese J."/>
            <person name="van Wezel G."/>
            <person name="Klenk H.-P."/>
            <person name="Kalinowski J."/>
            <person name="Zotchev S.B."/>
        </authorList>
    </citation>
    <scope>NUCLEOTIDE SEQUENCE [LARGE SCALE GENOMIC DNA]</scope>
    <source>
        <strain evidence="1 2">DSM 45943</strain>
    </source>
</reference>
<keyword evidence="2" id="KW-1185">Reference proteome</keyword>
<sequence>MTVAVILLAGFNEPPFYYYVEEGRRLNWSTEEAAEYLGLSAQLVSALDAWDDEYQDTLDREYPPDSAFPTPEAYRHWIESGKALAARVKNESSTVSSVDYQADGSIASGTCVF</sequence>
<evidence type="ECO:0000313" key="2">
    <source>
        <dbReference type="Proteomes" id="UP000204221"/>
    </source>
</evidence>
<gene>
    <name evidence="1" type="ORF">AHOG_09490</name>
</gene>
<dbReference type="RefSeq" id="WP_093941028.1">
    <property type="nucleotide sequence ID" value="NZ_CP022521.1"/>
</dbReference>
<accession>A0A221W197</accession>
<evidence type="ECO:0000313" key="1">
    <source>
        <dbReference type="EMBL" id="ASO19542.1"/>
    </source>
</evidence>